<feature type="chain" id="PRO_5044912618" description="Arginine biosynthesis bifunctional protein ArgJ beta chain" evidence="6">
    <location>
        <begin position="195"/>
        <end position="413"/>
    </location>
</feature>
<dbReference type="EMBL" id="JBHSEL010000126">
    <property type="protein sequence ID" value="MFC4626574.1"/>
    <property type="molecule type" value="Genomic_DNA"/>
</dbReference>
<feature type="active site" description="Nucleophile" evidence="6">
    <location>
        <position position="195"/>
    </location>
</feature>
<feature type="binding site" evidence="6">
    <location>
        <position position="285"/>
    </location>
    <ligand>
        <name>substrate</name>
    </ligand>
</feature>
<dbReference type="EC" id="2.3.1.35" evidence="6"/>
<reference evidence="8" key="1">
    <citation type="journal article" date="2019" name="Int. J. Syst. Evol. Microbiol.">
        <title>The Global Catalogue of Microorganisms (GCM) 10K type strain sequencing project: providing services to taxonomists for standard genome sequencing and annotation.</title>
        <authorList>
            <consortium name="The Broad Institute Genomics Platform"/>
            <consortium name="The Broad Institute Genome Sequencing Center for Infectious Disease"/>
            <person name="Wu L."/>
            <person name="Ma J."/>
        </authorList>
    </citation>
    <scope>NUCLEOTIDE SEQUENCE [LARGE SCALE GENOMIC DNA]</scope>
    <source>
        <strain evidence="8">CGMCC 1.15731</strain>
    </source>
</reference>
<feature type="site" description="Involved in the stabilization of negative charge on the oxyanion by the formation of the oxyanion hole" evidence="6">
    <location>
        <position position="122"/>
    </location>
</feature>
<sequence length="413" mass="43347">MSASVSPLAPKHYPTMPTIDGVRIATAAAGIKYKGRTDVMLMVFDQPAEAAGVFTRSLCPSAPVDFCRRNLVHGKARAVVVNSGNANAFTGKKGREATEATAEAAAKAVGCSTSDVFLASTGVIGEPLDASKFAHLLGDMNRNARADFWLEAAKAIMTTDTFPKVATETVKLDGVDVTINGIAKGAGMIAPDMATMLSFIVTDAPIRASVLQSLLSKGVGSTFNSVTVDSDTSTSDTLMLFATGTAAKRGAPEITDPADRRLGAFRRALGRVLKSLALQVVRDGEGARKMIEVQVTGAKSAASAKKIALSIANSPLVKTAVAGEDANWGRVVMAVGKAGEPADRDLLTISFGDIRVAYKGERDPDYSEEATSAYMKGEDIVIRVDLGIGRGKATVWTCDLTKEYVAINGDYRS</sequence>
<evidence type="ECO:0000256" key="5">
    <source>
        <dbReference type="ARBA" id="ARBA00023315"/>
    </source>
</evidence>
<dbReference type="PANTHER" id="PTHR23100:SF0">
    <property type="entry name" value="ARGININE BIOSYNTHESIS BIFUNCTIONAL PROTEIN ARGJ, MITOCHONDRIAL"/>
    <property type="match status" value="1"/>
</dbReference>
<keyword evidence="8" id="KW-1185">Reference proteome</keyword>
<evidence type="ECO:0000313" key="7">
    <source>
        <dbReference type="EMBL" id="MFC4626574.1"/>
    </source>
</evidence>
<keyword evidence="6" id="KW-0028">Amino-acid biosynthesis</keyword>
<dbReference type="Gene3D" id="3.10.20.340">
    <property type="entry name" value="ArgJ beta chain, C-terminal domain"/>
    <property type="match status" value="1"/>
</dbReference>
<dbReference type="InterPro" id="IPR042195">
    <property type="entry name" value="ArgJ_beta_C"/>
</dbReference>
<comment type="subcellular location">
    <subcellularLocation>
        <location evidence="6">Cytoplasm</location>
    </subcellularLocation>
</comment>
<dbReference type="NCBIfam" id="TIGR00120">
    <property type="entry name" value="ArgJ"/>
    <property type="match status" value="1"/>
</dbReference>
<dbReference type="HAMAP" id="MF_01106">
    <property type="entry name" value="ArgJ"/>
    <property type="match status" value="1"/>
</dbReference>
<comment type="subunit">
    <text evidence="2 6">Heterotetramer of two alpha and two beta chains.</text>
</comment>
<dbReference type="InterPro" id="IPR016117">
    <property type="entry name" value="ArgJ-like_dom_sf"/>
</dbReference>
<evidence type="ECO:0000256" key="1">
    <source>
        <dbReference type="ARBA" id="ARBA00006774"/>
    </source>
</evidence>
<keyword evidence="6" id="KW-0963">Cytoplasm</keyword>
<comment type="pathway">
    <text evidence="6">Amino-acid biosynthesis; L-arginine biosynthesis; N(2)-acetyl-L-ornithine from L-glutamate: step 1/4.</text>
</comment>
<proteinExistence type="inferred from homology"/>
<keyword evidence="5 6" id="KW-0012">Acyltransferase</keyword>
<feature type="binding site" evidence="6">
    <location>
        <position position="184"/>
    </location>
    <ligand>
        <name>substrate</name>
    </ligand>
</feature>
<comment type="caution">
    <text evidence="7">The sequence shown here is derived from an EMBL/GenBank/DDBJ whole genome shotgun (WGS) entry which is preliminary data.</text>
</comment>
<gene>
    <name evidence="6 7" type="primary">argJ</name>
    <name evidence="7" type="ORF">ACFO1V_15405</name>
</gene>
<organism evidence="7 8">
    <name type="scientific">Daeguia caeni</name>
    <dbReference type="NCBI Taxonomy" id="439612"/>
    <lineage>
        <taxon>Bacteria</taxon>
        <taxon>Pseudomonadati</taxon>
        <taxon>Pseudomonadota</taxon>
        <taxon>Alphaproteobacteria</taxon>
        <taxon>Hyphomicrobiales</taxon>
        <taxon>Brucellaceae</taxon>
        <taxon>Daeguia</taxon>
    </lineage>
</organism>
<feature type="site" description="Cleavage; by autolysis" evidence="6">
    <location>
        <begin position="194"/>
        <end position="195"/>
    </location>
</feature>
<feature type="site" description="Involved in the stabilization of negative charge on the oxyanion by the formation of the oxyanion hole" evidence="6">
    <location>
        <position position="121"/>
    </location>
</feature>
<feature type="binding site" evidence="6">
    <location>
        <position position="413"/>
    </location>
    <ligand>
        <name>substrate</name>
    </ligand>
</feature>
<dbReference type="NCBIfam" id="NF003802">
    <property type="entry name" value="PRK05388.1"/>
    <property type="match status" value="1"/>
</dbReference>
<evidence type="ECO:0000313" key="8">
    <source>
        <dbReference type="Proteomes" id="UP001596042"/>
    </source>
</evidence>
<keyword evidence="3 6" id="KW-0808">Transferase</keyword>
<dbReference type="Pfam" id="PF01960">
    <property type="entry name" value="ArgJ"/>
    <property type="match status" value="1"/>
</dbReference>
<dbReference type="GO" id="GO:0004358">
    <property type="term" value="F:L-glutamate N-acetyltransferase activity, acting on acetyl-L-ornithine as donor"/>
    <property type="evidence" value="ECO:0007669"/>
    <property type="project" value="UniProtKB-EC"/>
</dbReference>
<feature type="binding site" evidence="6">
    <location>
        <position position="158"/>
    </location>
    <ligand>
        <name>substrate</name>
    </ligand>
</feature>
<comment type="function">
    <text evidence="6">Catalyzes two activities which are involved in the cyclic version of arginine biosynthesis: the synthesis of N-acetylglutamate from glutamate and acetyl-CoA as the acetyl donor, and of ornithine by transacetylation between N(2)-acetylornithine and glutamate.</text>
</comment>
<feature type="binding site" evidence="6">
    <location>
        <position position="195"/>
    </location>
    <ligand>
        <name>substrate</name>
    </ligand>
</feature>
<feature type="binding site" evidence="6">
    <location>
        <position position="408"/>
    </location>
    <ligand>
        <name>substrate</name>
    </ligand>
</feature>
<keyword evidence="6" id="KW-0055">Arginine biosynthesis</keyword>
<protein>
    <recommendedName>
        <fullName evidence="6">Arginine biosynthesis bifunctional protein ArgJ</fullName>
    </recommendedName>
    <domain>
        <recommendedName>
            <fullName evidence="6">Glutamate N-acetyltransferase</fullName>
            <ecNumber evidence="6">2.3.1.35</ecNumber>
        </recommendedName>
        <alternativeName>
            <fullName evidence="6">Ornithine acetyltransferase</fullName>
            <shortName evidence="6">OATase</shortName>
        </alternativeName>
        <alternativeName>
            <fullName evidence="6">Ornithine transacetylase</fullName>
        </alternativeName>
    </domain>
    <domain>
        <recommendedName>
            <fullName evidence="6">Amino-acid acetyltransferase</fullName>
            <ecNumber evidence="6">2.3.1.1</ecNumber>
        </recommendedName>
        <alternativeName>
            <fullName evidence="6">N-acetylglutamate synthase</fullName>
            <shortName evidence="6">AGSase</shortName>
        </alternativeName>
    </domain>
    <component>
        <recommendedName>
            <fullName evidence="6">Arginine biosynthesis bifunctional protein ArgJ alpha chain</fullName>
        </recommendedName>
    </component>
    <component>
        <recommendedName>
            <fullName evidence="6">Arginine biosynthesis bifunctional protein ArgJ beta chain</fullName>
        </recommendedName>
    </component>
</protein>
<dbReference type="SUPFAM" id="SSF56266">
    <property type="entry name" value="DmpA/ArgJ-like"/>
    <property type="match status" value="1"/>
</dbReference>
<comment type="catalytic activity">
    <reaction evidence="6">
        <text>N(2)-acetyl-L-ornithine + L-glutamate = N-acetyl-L-glutamate + L-ornithine</text>
        <dbReference type="Rhea" id="RHEA:15349"/>
        <dbReference type="ChEBI" id="CHEBI:29985"/>
        <dbReference type="ChEBI" id="CHEBI:44337"/>
        <dbReference type="ChEBI" id="CHEBI:46911"/>
        <dbReference type="ChEBI" id="CHEBI:57805"/>
        <dbReference type="EC" id="2.3.1.35"/>
    </reaction>
</comment>
<dbReference type="Gene3D" id="3.60.70.12">
    <property type="entry name" value="L-amino peptidase D-ALA esterase/amidase"/>
    <property type="match status" value="1"/>
</dbReference>
<evidence type="ECO:0000256" key="6">
    <source>
        <dbReference type="HAMAP-Rule" id="MF_01106"/>
    </source>
</evidence>
<name>A0ABV9H9J5_9HYPH</name>
<dbReference type="CDD" id="cd02152">
    <property type="entry name" value="OAT"/>
    <property type="match status" value="1"/>
</dbReference>
<dbReference type="RefSeq" id="WP_374830761.1">
    <property type="nucleotide sequence ID" value="NZ_JBHEEZ010000005.1"/>
</dbReference>
<dbReference type="PANTHER" id="PTHR23100">
    <property type="entry name" value="ARGININE BIOSYNTHESIS BIFUNCTIONAL PROTEIN ARGJ"/>
    <property type="match status" value="1"/>
</dbReference>
<dbReference type="Proteomes" id="UP001596042">
    <property type="component" value="Unassembled WGS sequence"/>
</dbReference>
<comment type="similarity">
    <text evidence="1 6">Belongs to the ArgJ family.</text>
</comment>
<comment type="pathway">
    <text evidence="6">Amino-acid biosynthesis; L-arginine biosynthesis; L-ornithine and N-acetyl-L-glutamate from L-glutamate and N(2)-acetyl-L-ornithine (cyclic): step 1/1.</text>
</comment>
<evidence type="ECO:0000256" key="2">
    <source>
        <dbReference type="ARBA" id="ARBA00011475"/>
    </source>
</evidence>
<dbReference type="InterPro" id="IPR002813">
    <property type="entry name" value="Arg_biosynth_ArgJ"/>
</dbReference>
<keyword evidence="6" id="KW-0511">Multifunctional enzyme</keyword>
<comment type="catalytic activity">
    <reaction evidence="6">
        <text>L-glutamate + acetyl-CoA = N-acetyl-L-glutamate + CoA + H(+)</text>
        <dbReference type="Rhea" id="RHEA:24292"/>
        <dbReference type="ChEBI" id="CHEBI:15378"/>
        <dbReference type="ChEBI" id="CHEBI:29985"/>
        <dbReference type="ChEBI" id="CHEBI:44337"/>
        <dbReference type="ChEBI" id="CHEBI:57287"/>
        <dbReference type="ChEBI" id="CHEBI:57288"/>
        <dbReference type="EC" id="2.3.1.1"/>
    </reaction>
</comment>
<evidence type="ECO:0000256" key="4">
    <source>
        <dbReference type="ARBA" id="ARBA00022813"/>
    </source>
</evidence>
<accession>A0ABV9H9J5</accession>
<dbReference type="EC" id="2.3.1.1" evidence="6"/>
<evidence type="ECO:0000256" key="3">
    <source>
        <dbReference type="ARBA" id="ARBA00022679"/>
    </source>
</evidence>
<feature type="chain" id="PRO_5044912617" description="Arginine biosynthesis bifunctional protein ArgJ alpha chain" evidence="6">
    <location>
        <begin position="1"/>
        <end position="194"/>
    </location>
</feature>
<keyword evidence="4 6" id="KW-0068">Autocatalytic cleavage</keyword>